<dbReference type="SUPFAM" id="SSF52980">
    <property type="entry name" value="Restriction endonuclease-like"/>
    <property type="match status" value="1"/>
</dbReference>
<keyword evidence="2" id="KW-1133">Transmembrane helix</keyword>
<dbReference type="Gene3D" id="3.40.960.10">
    <property type="entry name" value="VSR Endonuclease"/>
    <property type="match status" value="1"/>
</dbReference>
<feature type="compositionally biased region" description="Basic and acidic residues" evidence="1">
    <location>
        <begin position="80"/>
        <end position="89"/>
    </location>
</feature>
<organism evidence="3 4">
    <name type="scientific">Chamaesiphon polymorphus CCALA 037</name>
    <dbReference type="NCBI Taxonomy" id="2107692"/>
    <lineage>
        <taxon>Bacteria</taxon>
        <taxon>Bacillati</taxon>
        <taxon>Cyanobacteriota</taxon>
        <taxon>Cyanophyceae</taxon>
        <taxon>Gomontiellales</taxon>
        <taxon>Chamaesiphonaceae</taxon>
        <taxon>Chamaesiphon</taxon>
    </lineage>
</organism>
<comment type="caution">
    <text evidence="3">The sequence shown here is derived from an EMBL/GenBank/DDBJ whole genome shotgun (WGS) entry which is preliminary data.</text>
</comment>
<accession>A0A2T1GMM9</accession>
<dbReference type="Proteomes" id="UP000238937">
    <property type="component" value="Unassembled WGS sequence"/>
</dbReference>
<feature type="compositionally biased region" description="Basic and acidic residues" evidence="1">
    <location>
        <begin position="53"/>
        <end position="73"/>
    </location>
</feature>
<feature type="region of interest" description="Disordered" evidence="1">
    <location>
        <begin position="52"/>
        <end position="89"/>
    </location>
</feature>
<keyword evidence="2" id="KW-0812">Transmembrane</keyword>
<evidence type="ECO:0000313" key="4">
    <source>
        <dbReference type="Proteomes" id="UP000238937"/>
    </source>
</evidence>
<evidence type="ECO:0000256" key="1">
    <source>
        <dbReference type="SAM" id="MobiDB-lite"/>
    </source>
</evidence>
<dbReference type="EMBL" id="PVWO01000013">
    <property type="protein sequence ID" value="PSB59128.1"/>
    <property type="molecule type" value="Genomic_DNA"/>
</dbReference>
<gene>
    <name evidence="3" type="ORF">C7B77_02025</name>
</gene>
<protein>
    <recommendedName>
        <fullName evidence="5">DUF559 domain-containing protein</fullName>
    </recommendedName>
</protein>
<proteinExistence type="predicted"/>
<keyword evidence="4" id="KW-1185">Reference proteome</keyword>
<evidence type="ECO:0000256" key="2">
    <source>
        <dbReference type="SAM" id="Phobius"/>
    </source>
</evidence>
<dbReference type="InterPro" id="IPR011335">
    <property type="entry name" value="Restrct_endonuc-II-like"/>
</dbReference>
<keyword evidence="2" id="KW-0472">Membrane</keyword>
<name>A0A2T1GMM9_9CYAN</name>
<reference evidence="3 4" key="1">
    <citation type="submission" date="2018-03" db="EMBL/GenBank/DDBJ databases">
        <title>The ancient ancestry and fast evolution of plastids.</title>
        <authorList>
            <person name="Moore K.R."/>
            <person name="Magnabosco C."/>
            <person name="Momper L."/>
            <person name="Gold D.A."/>
            <person name="Bosak T."/>
            <person name="Fournier G.P."/>
        </authorList>
    </citation>
    <scope>NUCLEOTIDE SEQUENCE [LARGE SCALE GENOMIC DNA]</scope>
    <source>
        <strain evidence="3 4">CCALA 037</strain>
    </source>
</reference>
<evidence type="ECO:0000313" key="3">
    <source>
        <dbReference type="EMBL" id="PSB59128.1"/>
    </source>
</evidence>
<evidence type="ECO:0008006" key="5">
    <source>
        <dbReference type="Google" id="ProtNLM"/>
    </source>
</evidence>
<dbReference type="AlphaFoldDB" id="A0A2T1GMM9"/>
<sequence>MLLFDFAISIPLSLLIAHVITIPVMGVLSFLLAGIGLYVGYKVMSYPRRKREHSNQIKQIEESNDREQKRYDDDISNYPTRERQYKQARQEHDRRITEILKPENVRQFQLNLIEREIQNTRPHDLEDSKAQRGFCEPMFGRSLLSYFSSSKIKTGLGLNISDYPYPYSPDFAYIDLVSGLRIDIEIDEPYAFNSREPTHYRGMWRDNNRNDAFLSRGWIVIRFAEEQVAKQPDECCKVIAKVVYEWANDPTFINRTERFGELQPIHHWSEEEAKEMAINDYRSKYSSVCENDFRRNR</sequence>
<feature type="transmembrane region" description="Helical" evidence="2">
    <location>
        <begin position="12"/>
        <end position="41"/>
    </location>
</feature>